<evidence type="ECO:0000256" key="6">
    <source>
        <dbReference type="ARBA" id="ARBA00022840"/>
    </source>
</evidence>
<dbReference type="Gene3D" id="3.30.565.10">
    <property type="entry name" value="Histidine kinase-like ATPase, C-terminal domain"/>
    <property type="match status" value="1"/>
</dbReference>
<evidence type="ECO:0000256" key="9">
    <source>
        <dbReference type="ARBA" id="ARBA00023125"/>
    </source>
</evidence>
<dbReference type="Proteomes" id="UP000265926">
    <property type="component" value="Unassembled WGS sequence"/>
</dbReference>
<dbReference type="EMBL" id="QWGR01000002">
    <property type="protein sequence ID" value="RIJ50099.1"/>
    <property type="molecule type" value="Genomic_DNA"/>
</dbReference>
<dbReference type="GO" id="GO:0003918">
    <property type="term" value="F:DNA topoisomerase type II (double strand cut, ATP-hydrolyzing) activity"/>
    <property type="evidence" value="ECO:0007669"/>
    <property type="project" value="UniProtKB-EC"/>
</dbReference>
<dbReference type="InterPro" id="IPR013759">
    <property type="entry name" value="Topo_IIA_B_C"/>
</dbReference>
<dbReference type="InterPro" id="IPR013506">
    <property type="entry name" value="Topo_IIA_bsu_dom2"/>
</dbReference>
<dbReference type="Pfam" id="PF02518">
    <property type="entry name" value="HATPase_c"/>
    <property type="match status" value="1"/>
</dbReference>
<dbReference type="GO" id="GO:0003677">
    <property type="term" value="F:DNA binding"/>
    <property type="evidence" value="ECO:0007669"/>
    <property type="project" value="UniProtKB-KW"/>
</dbReference>
<reference evidence="13 14" key="1">
    <citation type="submission" date="2018-08" db="EMBL/GenBank/DDBJ databases">
        <title>Pallidiluteibacterium maritimus gen. nov., sp. nov., isolated from coastal sediment.</title>
        <authorList>
            <person name="Zhou L.Y."/>
        </authorList>
    </citation>
    <scope>NUCLEOTIDE SEQUENCE [LARGE SCALE GENOMIC DNA]</scope>
    <source>
        <strain evidence="13 14">XSD2</strain>
    </source>
</reference>
<dbReference type="Pfam" id="PF01751">
    <property type="entry name" value="Toprim"/>
    <property type="match status" value="1"/>
</dbReference>
<dbReference type="InterPro" id="IPR036890">
    <property type="entry name" value="HATPase_C_sf"/>
</dbReference>
<dbReference type="InterPro" id="IPR000565">
    <property type="entry name" value="Topo_IIA_B"/>
</dbReference>
<accession>A0A399T4R8</accession>
<name>A0A399T4R8_9BACT</name>
<organism evidence="13 14">
    <name type="scientific">Maribellus luteus</name>
    <dbReference type="NCBI Taxonomy" id="2305463"/>
    <lineage>
        <taxon>Bacteria</taxon>
        <taxon>Pseudomonadati</taxon>
        <taxon>Bacteroidota</taxon>
        <taxon>Bacteroidia</taxon>
        <taxon>Marinilabiliales</taxon>
        <taxon>Prolixibacteraceae</taxon>
        <taxon>Maribellus</taxon>
    </lineage>
</organism>
<comment type="cofactor">
    <cofactor evidence="2">
        <name>Mg(2+)</name>
        <dbReference type="ChEBI" id="CHEBI:18420"/>
    </cofactor>
</comment>
<keyword evidence="14" id="KW-1185">Reference proteome</keyword>
<feature type="domain" description="Toprim" evidence="12">
    <location>
        <begin position="403"/>
        <end position="513"/>
    </location>
</feature>
<dbReference type="SUPFAM" id="SSF54211">
    <property type="entry name" value="Ribosomal protein S5 domain 2-like"/>
    <property type="match status" value="1"/>
</dbReference>
<keyword evidence="7" id="KW-0460">Magnesium</keyword>
<dbReference type="EC" id="5.6.2.2" evidence="3"/>
<dbReference type="InterPro" id="IPR018522">
    <property type="entry name" value="TopoIIA_CS"/>
</dbReference>
<evidence type="ECO:0000256" key="11">
    <source>
        <dbReference type="ARBA" id="ARBA00063644"/>
    </source>
</evidence>
<comment type="caution">
    <text evidence="13">The sequence shown here is derived from an EMBL/GenBank/DDBJ whole genome shotgun (WGS) entry which is preliminary data.</text>
</comment>
<evidence type="ECO:0000256" key="2">
    <source>
        <dbReference type="ARBA" id="ARBA00001946"/>
    </source>
</evidence>
<sequence>MSANYDEGTIKTLDWQEHIRRRPGMYIGKLGDGSSADDGIYVLLKEVMDNSIDEFMMGFGKKIVVNVDQDRVTIRDYGRGIPLGKLVDVVSKMNTGAKYDNKVFKKSVGLNGVGIKAVNALSSDFTIKAVREGVAKEVYFSKGIKQGEKDLQGVPEENGTEVTFIPDVTVFKKYRYISDYIVNMMKNYTFLNSGLIVEFNGERFYSRNGLRDLLEENMDHDPIYPIIHLRGEDIEVAITHGNQYGEDYYSFVNGQHTTQGGTHLQAFREVLVKTIRDFYKKEFDPSDIRASIVAAISIKVEEPVFESQTKTKLGSRDIGPDGPSVRAHVGNFLQKELDNFLHKNPDTAEVLHRRIVESERERKAISGIKKLAKQRAKKANLHNKKLRDCRVHFNSSHELKEASSIFITEGDSASGSITKSRNVNTQAVFSLRGKPLNTFGLTKKVVYENEEFNLLQAALNIEDGMEDLRYNKVIIATDADVDGMHIRLLLITFFLQFFPELIRKGHVFILQTPLFRVRNKQKTIYCYSETEKQVAVEQLRGKPEITRFKGLGEISPDEFKNFIGDSIRLDPVQMKKHESISQMLEFYMGKNTPERQDFIIDNLYVEKDEVA</sequence>
<dbReference type="PANTHER" id="PTHR45866:SF2">
    <property type="entry name" value="DNA TOPOISOMERASE (ATP-HYDROLYZING)"/>
    <property type="match status" value="1"/>
</dbReference>
<keyword evidence="9" id="KW-0238">DNA-binding</keyword>
<dbReference type="Gene3D" id="3.30.230.10">
    <property type="match status" value="1"/>
</dbReference>
<dbReference type="CDD" id="cd01030">
    <property type="entry name" value="TOPRIM_TopoIIA_like"/>
    <property type="match status" value="1"/>
</dbReference>
<dbReference type="GO" id="GO:0005524">
    <property type="term" value="F:ATP binding"/>
    <property type="evidence" value="ECO:0007669"/>
    <property type="project" value="UniProtKB-KW"/>
</dbReference>
<protein>
    <recommendedName>
        <fullName evidence="3">DNA topoisomerase (ATP-hydrolyzing)</fullName>
        <ecNumber evidence="3">5.6.2.2</ecNumber>
    </recommendedName>
</protein>
<evidence type="ECO:0000256" key="5">
    <source>
        <dbReference type="ARBA" id="ARBA00022741"/>
    </source>
</evidence>
<proteinExistence type="predicted"/>
<dbReference type="InterPro" id="IPR003594">
    <property type="entry name" value="HATPase_dom"/>
</dbReference>
<evidence type="ECO:0000256" key="10">
    <source>
        <dbReference type="ARBA" id="ARBA00023235"/>
    </source>
</evidence>
<evidence type="ECO:0000259" key="12">
    <source>
        <dbReference type="PROSITE" id="PS50880"/>
    </source>
</evidence>
<dbReference type="GO" id="GO:0006265">
    <property type="term" value="P:DNA topological change"/>
    <property type="evidence" value="ECO:0007669"/>
    <property type="project" value="InterPro"/>
</dbReference>
<evidence type="ECO:0000256" key="4">
    <source>
        <dbReference type="ARBA" id="ARBA00022723"/>
    </source>
</evidence>
<dbReference type="OrthoDB" id="9802808at2"/>
<dbReference type="Pfam" id="PF00986">
    <property type="entry name" value="DNA_gyraseB_C"/>
    <property type="match status" value="1"/>
</dbReference>
<dbReference type="InterPro" id="IPR013760">
    <property type="entry name" value="Topo_IIA-like_dom_sf"/>
</dbReference>
<keyword evidence="6" id="KW-0067">ATP-binding</keyword>
<evidence type="ECO:0000256" key="1">
    <source>
        <dbReference type="ARBA" id="ARBA00000185"/>
    </source>
</evidence>
<evidence type="ECO:0000313" key="13">
    <source>
        <dbReference type="EMBL" id="RIJ50099.1"/>
    </source>
</evidence>
<evidence type="ECO:0000313" key="14">
    <source>
        <dbReference type="Proteomes" id="UP000265926"/>
    </source>
</evidence>
<dbReference type="CDD" id="cd00822">
    <property type="entry name" value="TopoII_Trans_DNA_gyrase"/>
    <property type="match status" value="1"/>
</dbReference>
<evidence type="ECO:0000256" key="7">
    <source>
        <dbReference type="ARBA" id="ARBA00022842"/>
    </source>
</evidence>
<dbReference type="InterPro" id="IPR002288">
    <property type="entry name" value="DNA_gyrase_B_C"/>
</dbReference>
<keyword evidence="10 13" id="KW-0413">Isomerase</keyword>
<keyword evidence="8" id="KW-0799">Topoisomerase</keyword>
<keyword evidence="5" id="KW-0547">Nucleotide-binding</keyword>
<dbReference type="PRINTS" id="PR01159">
    <property type="entry name" value="DNAGYRASEB"/>
</dbReference>
<dbReference type="GO" id="GO:0046872">
    <property type="term" value="F:metal ion binding"/>
    <property type="evidence" value="ECO:0007669"/>
    <property type="project" value="UniProtKB-KW"/>
</dbReference>
<dbReference type="SUPFAM" id="SSF55874">
    <property type="entry name" value="ATPase domain of HSP90 chaperone/DNA topoisomerase II/histidine kinase"/>
    <property type="match status" value="1"/>
</dbReference>
<dbReference type="AlphaFoldDB" id="A0A399T4R8"/>
<evidence type="ECO:0000256" key="8">
    <source>
        <dbReference type="ARBA" id="ARBA00023029"/>
    </source>
</evidence>
<dbReference type="FunFam" id="3.40.50.670:FF:000006">
    <property type="entry name" value="DNA topoisomerase (ATP-hydrolyzing)"/>
    <property type="match status" value="1"/>
</dbReference>
<dbReference type="PROSITE" id="PS50880">
    <property type="entry name" value="TOPRIM"/>
    <property type="match status" value="1"/>
</dbReference>
<dbReference type="Pfam" id="PF00204">
    <property type="entry name" value="DNA_gyraseB"/>
    <property type="match status" value="1"/>
</dbReference>
<dbReference type="InterPro" id="IPR006171">
    <property type="entry name" value="TOPRIM_dom"/>
</dbReference>
<dbReference type="RefSeq" id="WP_119436786.1">
    <property type="nucleotide sequence ID" value="NZ_QWGR01000002.1"/>
</dbReference>
<dbReference type="InterPro" id="IPR001241">
    <property type="entry name" value="Topo_IIA"/>
</dbReference>
<dbReference type="PRINTS" id="PR00418">
    <property type="entry name" value="TPI2FAMILY"/>
</dbReference>
<dbReference type="InterPro" id="IPR014721">
    <property type="entry name" value="Ribsml_uS5_D2-typ_fold_subgr"/>
</dbReference>
<dbReference type="PANTHER" id="PTHR45866">
    <property type="entry name" value="DNA GYRASE/TOPOISOMERASE SUBUNIT B"/>
    <property type="match status" value="1"/>
</dbReference>
<evidence type="ECO:0000256" key="3">
    <source>
        <dbReference type="ARBA" id="ARBA00012895"/>
    </source>
</evidence>
<dbReference type="InterPro" id="IPR020568">
    <property type="entry name" value="Ribosomal_Su5_D2-typ_SF"/>
</dbReference>
<dbReference type="FunFam" id="3.30.565.10:FF:000063">
    <property type="entry name" value="DNA topoisomerase (ATP-hydrolyzing)"/>
    <property type="match status" value="1"/>
</dbReference>
<gene>
    <name evidence="13" type="ORF">D1614_04965</name>
</gene>
<dbReference type="Gene3D" id="3.40.50.670">
    <property type="match status" value="1"/>
</dbReference>
<dbReference type="SMART" id="SM00433">
    <property type="entry name" value="TOP2c"/>
    <property type="match status" value="1"/>
</dbReference>
<dbReference type="PROSITE" id="PS00177">
    <property type="entry name" value="TOPOISOMERASE_II"/>
    <property type="match status" value="1"/>
</dbReference>
<comment type="catalytic activity">
    <reaction evidence="1">
        <text>ATP-dependent breakage, passage and rejoining of double-stranded DNA.</text>
        <dbReference type="EC" id="5.6.2.2"/>
    </reaction>
</comment>
<comment type="subunit">
    <text evidence="11">Heterotetramer composed of ParC and ParE.</text>
</comment>
<dbReference type="SUPFAM" id="SSF56719">
    <property type="entry name" value="Type II DNA topoisomerase"/>
    <property type="match status" value="1"/>
</dbReference>
<keyword evidence="4" id="KW-0479">Metal-binding</keyword>
<dbReference type="SMART" id="SM00387">
    <property type="entry name" value="HATPase_c"/>
    <property type="match status" value="1"/>
</dbReference>